<keyword evidence="4" id="KW-1185">Reference proteome</keyword>
<dbReference type="PANTHER" id="PTHR42867:SF1">
    <property type="entry name" value="MEMBRANE PROTEIN-RELATED"/>
    <property type="match status" value="1"/>
</dbReference>
<dbReference type="EMBL" id="JAFBEC010000008">
    <property type="protein sequence ID" value="MBM7633664.1"/>
    <property type="molecule type" value="Genomic_DNA"/>
</dbReference>
<dbReference type="RefSeq" id="WP_204698374.1">
    <property type="nucleotide sequence ID" value="NZ_JAFBEC010000008.1"/>
</dbReference>
<evidence type="ECO:0000313" key="3">
    <source>
        <dbReference type="EMBL" id="MBM7633664.1"/>
    </source>
</evidence>
<sequence>MSEEQKQEQEQTSPSTGKPAYGGQALIEGVMFAGKETTVSAIRRNTGDIEYFENVRKPMPTLQKLKKIPFVRGTVALIEAAAMGSKHMNFASDRYDVHPDDDENIVTEEQRSKIVSFIGVAAMAVFAFLIGTVIFTLVPVFLAELLSGPFPGHVAQNLLEGLFKTIILVGYIYLISLTPLIKRVFQYHGAEHKVINTYESNKPLTVENVQEHSRLHYRCGSSFMLFTVIIGVLIYLLVPFDNLFERIVHRLLLIPVVLGVSYEVLQFTNKLRDIPVLKWLGLPGLWLQLLTTKQPKDDQVEVSIASFEKLLERDEQLKAEKAGSNIV</sequence>
<dbReference type="Proteomes" id="UP000741863">
    <property type="component" value="Unassembled WGS sequence"/>
</dbReference>
<keyword evidence="2" id="KW-0472">Membrane</keyword>
<feature type="region of interest" description="Disordered" evidence="1">
    <location>
        <begin position="1"/>
        <end position="22"/>
    </location>
</feature>
<evidence type="ECO:0000256" key="2">
    <source>
        <dbReference type="SAM" id="Phobius"/>
    </source>
</evidence>
<keyword evidence="2" id="KW-1133">Transmembrane helix</keyword>
<accession>A0ABS2PE09</accession>
<dbReference type="Pfam" id="PF07136">
    <property type="entry name" value="DUF1385"/>
    <property type="match status" value="1"/>
</dbReference>
<feature type="transmembrane region" description="Helical" evidence="2">
    <location>
        <begin position="162"/>
        <end position="181"/>
    </location>
</feature>
<evidence type="ECO:0000313" key="4">
    <source>
        <dbReference type="Proteomes" id="UP000741863"/>
    </source>
</evidence>
<comment type="caution">
    <text evidence="3">The sequence shown here is derived from an EMBL/GenBank/DDBJ whole genome shotgun (WGS) entry which is preliminary data.</text>
</comment>
<reference evidence="3 4" key="1">
    <citation type="submission" date="2021-01" db="EMBL/GenBank/DDBJ databases">
        <title>Genomic Encyclopedia of Type Strains, Phase IV (KMG-IV): sequencing the most valuable type-strain genomes for metagenomic binning, comparative biology and taxonomic classification.</title>
        <authorList>
            <person name="Goeker M."/>
        </authorList>
    </citation>
    <scope>NUCLEOTIDE SEQUENCE [LARGE SCALE GENOMIC DNA]</scope>
    <source>
        <strain evidence="3 4">DSM 25540</strain>
    </source>
</reference>
<dbReference type="PANTHER" id="PTHR42867">
    <property type="entry name" value="MEMBRANE PROTEIN-RELATED"/>
    <property type="match status" value="1"/>
</dbReference>
<keyword evidence="2" id="KW-0812">Transmembrane</keyword>
<name>A0ABS2PE09_9BACL</name>
<evidence type="ECO:0000256" key="1">
    <source>
        <dbReference type="SAM" id="MobiDB-lite"/>
    </source>
</evidence>
<feature type="transmembrane region" description="Helical" evidence="2">
    <location>
        <begin position="223"/>
        <end position="241"/>
    </location>
</feature>
<organism evidence="3 4">
    <name type="scientific">Geomicrobium sediminis</name>
    <dbReference type="NCBI Taxonomy" id="1347788"/>
    <lineage>
        <taxon>Bacteria</taxon>
        <taxon>Bacillati</taxon>
        <taxon>Bacillota</taxon>
        <taxon>Bacilli</taxon>
        <taxon>Bacillales</taxon>
        <taxon>Geomicrobium</taxon>
    </lineage>
</organism>
<dbReference type="InterPro" id="IPR010787">
    <property type="entry name" value="DUF1385"/>
</dbReference>
<protein>
    <submittedName>
        <fullName evidence="3">Uncharacterized protein YqhQ</fullName>
    </submittedName>
</protein>
<feature type="transmembrane region" description="Helical" evidence="2">
    <location>
        <begin position="114"/>
        <end position="142"/>
    </location>
</feature>
<gene>
    <name evidence="3" type="ORF">JOD17_002760</name>
</gene>
<proteinExistence type="predicted"/>